<feature type="transmembrane region" description="Helical" evidence="6">
    <location>
        <begin position="259"/>
        <end position="278"/>
    </location>
</feature>
<dbReference type="GO" id="GO:0015171">
    <property type="term" value="F:amino acid transmembrane transporter activity"/>
    <property type="evidence" value="ECO:0007669"/>
    <property type="project" value="TreeGrafter"/>
</dbReference>
<evidence type="ECO:0000256" key="5">
    <source>
        <dbReference type="ARBA" id="ARBA00023136"/>
    </source>
</evidence>
<gene>
    <name evidence="8" type="ORF">ETB97_012718</name>
</gene>
<dbReference type="Gene3D" id="1.20.1740.10">
    <property type="entry name" value="Amino acid/polyamine transporter I"/>
    <property type="match status" value="1"/>
</dbReference>
<evidence type="ECO:0000256" key="4">
    <source>
        <dbReference type="ARBA" id="ARBA00022989"/>
    </source>
</evidence>
<keyword evidence="4 6" id="KW-1133">Transmembrane helix</keyword>
<evidence type="ECO:0000313" key="9">
    <source>
        <dbReference type="Proteomes" id="UP000541154"/>
    </source>
</evidence>
<dbReference type="GO" id="GO:0016020">
    <property type="term" value="C:membrane"/>
    <property type="evidence" value="ECO:0007669"/>
    <property type="project" value="UniProtKB-SubCell"/>
</dbReference>
<feature type="transmembrane region" description="Helical" evidence="6">
    <location>
        <begin position="56"/>
        <end position="89"/>
    </location>
</feature>
<evidence type="ECO:0000259" key="7">
    <source>
        <dbReference type="Pfam" id="PF00324"/>
    </source>
</evidence>
<dbReference type="AlphaFoldDB" id="A0A8H6E6W1"/>
<dbReference type="Pfam" id="PF00324">
    <property type="entry name" value="AA_permease"/>
    <property type="match status" value="1"/>
</dbReference>
<feature type="transmembrane region" description="Helical" evidence="6">
    <location>
        <begin position="349"/>
        <end position="376"/>
    </location>
</feature>
<feature type="transmembrane region" description="Helical" evidence="6">
    <location>
        <begin position="138"/>
        <end position="158"/>
    </location>
</feature>
<feature type="transmembrane region" description="Helical" evidence="6">
    <location>
        <begin position="110"/>
        <end position="132"/>
    </location>
</feature>
<accession>A0A8H6E6W1</accession>
<evidence type="ECO:0000256" key="1">
    <source>
        <dbReference type="ARBA" id="ARBA00004141"/>
    </source>
</evidence>
<reference evidence="8 9" key="1">
    <citation type="submission" date="2019-04" db="EMBL/GenBank/DDBJ databases">
        <title>Aspergillus burnettii sp. nov., novel species from soil in southeast Queensland.</title>
        <authorList>
            <person name="Gilchrist C.L.M."/>
            <person name="Pitt J.I."/>
            <person name="Lange L."/>
            <person name="Lacey H.J."/>
            <person name="Vuong D."/>
            <person name="Midgley D.J."/>
            <person name="Greenfield P."/>
            <person name="Bradbury M."/>
            <person name="Lacey E."/>
            <person name="Busk P.K."/>
            <person name="Pilgaard B."/>
            <person name="Chooi Y.H."/>
            <person name="Piggott A.M."/>
        </authorList>
    </citation>
    <scope>NUCLEOTIDE SEQUENCE [LARGE SCALE GENOMIC DNA]</scope>
    <source>
        <strain evidence="8 9">FRR 5400</strain>
    </source>
</reference>
<feature type="transmembrane region" description="Helical" evidence="6">
    <location>
        <begin position="304"/>
        <end position="329"/>
    </location>
</feature>
<evidence type="ECO:0000256" key="3">
    <source>
        <dbReference type="ARBA" id="ARBA00022692"/>
    </source>
</evidence>
<protein>
    <recommendedName>
        <fullName evidence="7">Amino acid permease/ SLC12A domain-containing protein</fullName>
    </recommendedName>
</protein>
<dbReference type="PANTHER" id="PTHR43341">
    <property type="entry name" value="AMINO ACID PERMEASE"/>
    <property type="match status" value="1"/>
</dbReference>
<dbReference type="Proteomes" id="UP000541154">
    <property type="component" value="Unassembled WGS sequence"/>
</dbReference>
<evidence type="ECO:0000313" key="8">
    <source>
        <dbReference type="EMBL" id="KAF5861631.1"/>
    </source>
</evidence>
<feature type="transmembrane region" description="Helical" evidence="6">
    <location>
        <begin position="382"/>
        <end position="403"/>
    </location>
</feature>
<comment type="caution">
    <text evidence="8">The sequence shown here is derived from an EMBL/GenBank/DDBJ whole genome shotgun (WGS) entry which is preliminary data.</text>
</comment>
<keyword evidence="2" id="KW-0813">Transport</keyword>
<proteinExistence type="predicted"/>
<sequence length="516" mass="56607">MPTPEPVSGQVFDLHERELLRQGLKQRHIQMIALAGTIGTGLFLSSGQVISQSGPAGAIIGYSVIGLLVSGVLVSIAELSALLPLSGGIIRHAERIVDPALSFAQGWNTVYAYFISIPGEIVAATVLVQFWISVNSAIWITVFGGVLILCNLSLIRIYGELEFSFAILKIMLIVGLNLMALVLVCGGGPTGEVYGVRFWRNPGPFTQYLNIPGALGQFLGVWRAFTPAVYSYASVENVTLLAGETQNPRKNIPRAAKRIVWRVIIFYVITIFMITLLVPSNDPNLLKSTGTAAQSPFVLAADRAGVAVVPSIINFVVLTILMGGSRVLLGLSQEKHAPAFVSKVNRLGVPYVSVAMMSLSICLGYLTVSSGAATVFTWLQNLIAAFNYIAWMIICIVYLRFYYAMKKQGISRDELPWKVPLQPYAAWTSFSCFFILLLTGGFTTFIDGWSTQIFLSAYLDIAIVLVLYLGYKVWKKTKLIPLDEVPLRYYLDQAHRNPEPPDAKKSGWGRLNILWG</sequence>
<feature type="transmembrane region" description="Helical" evidence="6">
    <location>
        <begin position="170"/>
        <end position="189"/>
    </location>
</feature>
<keyword evidence="5 6" id="KW-0472">Membrane</keyword>
<dbReference type="InterPro" id="IPR050524">
    <property type="entry name" value="APC_YAT"/>
</dbReference>
<feature type="transmembrane region" description="Helical" evidence="6">
    <location>
        <begin position="31"/>
        <end position="50"/>
    </location>
</feature>
<dbReference type="InterPro" id="IPR004841">
    <property type="entry name" value="AA-permease/SLC12A_dom"/>
</dbReference>
<name>A0A8H6E6W1_PETAA</name>
<dbReference type="PIRSF" id="PIRSF006060">
    <property type="entry name" value="AA_transporter"/>
    <property type="match status" value="1"/>
</dbReference>
<dbReference type="FunFam" id="1.20.1740.10:FF:000001">
    <property type="entry name" value="Amino acid permease"/>
    <property type="match status" value="1"/>
</dbReference>
<feature type="transmembrane region" description="Helical" evidence="6">
    <location>
        <begin position="452"/>
        <end position="471"/>
    </location>
</feature>
<keyword evidence="9" id="KW-1185">Reference proteome</keyword>
<evidence type="ECO:0000256" key="6">
    <source>
        <dbReference type="SAM" id="Phobius"/>
    </source>
</evidence>
<dbReference type="PANTHER" id="PTHR43341:SF18">
    <property type="entry name" value="AMINO ACID PERMEASE_ SLC12A DOMAIN-CONTAINING PROTEIN"/>
    <property type="match status" value="1"/>
</dbReference>
<comment type="subcellular location">
    <subcellularLocation>
        <location evidence="1">Membrane</location>
        <topology evidence="1">Multi-pass membrane protein</topology>
    </subcellularLocation>
</comment>
<dbReference type="EMBL" id="SPNV01000094">
    <property type="protein sequence ID" value="KAF5861631.1"/>
    <property type="molecule type" value="Genomic_DNA"/>
</dbReference>
<keyword evidence="3 6" id="KW-0812">Transmembrane</keyword>
<feature type="transmembrane region" description="Helical" evidence="6">
    <location>
        <begin position="424"/>
        <end position="446"/>
    </location>
</feature>
<organism evidence="8 9">
    <name type="scientific">Petromyces alliaceus</name>
    <name type="common">Aspergillus alliaceus</name>
    <dbReference type="NCBI Taxonomy" id="209559"/>
    <lineage>
        <taxon>Eukaryota</taxon>
        <taxon>Fungi</taxon>
        <taxon>Dikarya</taxon>
        <taxon>Ascomycota</taxon>
        <taxon>Pezizomycotina</taxon>
        <taxon>Eurotiomycetes</taxon>
        <taxon>Eurotiomycetidae</taxon>
        <taxon>Eurotiales</taxon>
        <taxon>Aspergillaceae</taxon>
        <taxon>Aspergillus</taxon>
        <taxon>Aspergillus subgen. Circumdati</taxon>
    </lineage>
</organism>
<feature type="domain" description="Amino acid permease/ SLC12A" evidence="7">
    <location>
        <begin position="28"/>
        <end position="478"/>
    </location>
</feature>
<evidence type="ECO:0000256" key="2">
    <source>
        <dbReference type="ARBA" id="ARBA00022448"/>
    </source>
</evidence>